<feature type="transmembrane region" description="Helical" evidence="7">
    <location>
        <begin position="205"/>
        <end position="223"/>
    </location>
</feature>
<accession>A0A813GV26</accession>
<keyword evidence="10" id="KW-1185">Reference proteome</keyword>
<dbReference type="PROSITE" id="PS50222">
    <property type="entry name" value="EF_HAND_2"/>
    <property type="match status" value="2"/>
</dbReference>
<evidence type="ECO:0000256" key="5">
    <source>
        <dbReference type="ARBA" id="ARBA00023136"/>
    </source>
</evidence>
<dbReference type="Gene3D" id="1.20.120.350">
    <property type="entry name" value="Voltage-gated potassium channels. Chain C"/>
    <property type="match status" value="1"/>
</dbReference>
<dbReference type="GO" id="GO:0001518">
    <property type="term" value="C:voltage-gated sodium channel complex"/>
    <property type="evidence" value="ECO:0007669"/>
    <property type="project" value="TreeGrafter"/>
</dbReference>
<evidence type="ECO:0000256" key="2">
    <source>
        <dbReference type="ARBA" id="ARBA00022692"/>
    </source>
</evidence>
<dbReference type="CDD" id="cd00051">
    <property type="entry name" value="EFh"/>
    <property type="match status" value="1"/>
</dbReference>
<feature type="compositionally biased region" description="Polar residues" evidence="6">
    <location>
        <begin position="586"/>
        <end position="598"/>
    </location>
</feature>
<reference evidence="9" key="1">
    <citation type="submission" date="2021-02" db="EMBL/GenBank/DDBJ databases">
        <authorList>
            <person name="Dougan E. K."/>
            <person name="Rhodes N."/>
            <person name="Thang M."/>
            <person name="Chan C."/>
        </authorList>
    </citation>
    <scope>NUCLEOTIDE SEQUENCE</scope>
</reference>
<feature type="compositionally biased region" description="Low complexity" evidence="6">
    <location>
        <begin position="51"/>
        <end position="70"/>
    </location>
</feature>
<dbReference type="InterPro" id="IPR002048">
    <property type="entry name" value="EF_hand_dom"/>
</dbReference>
<feature type="region of interest" description="Disordered" evidence="6">
    <location>
        <begin position="51"/>
        <end position="72"/>
    </location>
</feature>
<dbReference type="Gene3D" id="1.10.238.10">
    <property type="entry name" value="EF-hand"/>
    <property type="match status" value="1"/>
</dbReference>
<feature type="transmembrane region" description="Helical" evidence="7">
    <location>
        <begin position="438"/>
        <end position="459"/>
    </location>
</feature>
<proteinExistence type="predicted"/>
<dbReference type="Pfam" id="PF00520">
    <property type="entry name" value="Ion_trans"/>
    <property type="match status" value="1"/>
</dbReference>
<comment type="subcellular location">
    <subcellularLocation>
        <location evidence="1">Membrane</location>
        <topology evidence="1">Multi-pass membrane protein</topology>
    </subcellularLocation>
</comment>
<dbReference type="Gene3D" id="1.10.287.70">
    <property type="match status" value="1"/>
</dbReference>
<evidence type="ECO:0000256" key="7">
    <source>
        <dbReference type="SAM" id="Phobius"/>
    </source>
</evidence>
<keyword evidence="3" id="KW-0106">Calcium</keyword>
<dbReference type="AlphaFoldDB" id="A0A813GV26"/>
<keyword evidence="5 7" id="KW-0472">Membrane</keyword>
<feature type="compositionally biased region" description="Polar residues" evidence="6">
    <location>
        <begin position="117"/>
        <end position="133"/>
    </location>
</feature>
<sequence length="717" mass="80330">MMSHTLGEVENEMSQLVECFQAAQARLFELHNKAVVKLQQENHELRELLANNNNNENNNNNNNNDNNNNNVGKQVDKEAVRLPEQQLQTVLQHQAQPPQTISGPGALEHQEEEIQVDSPTGRTTVSHQCNGTERSCGRRNGLKIPSFESDVLVEVLHADLSNGGDILKDPEARATRFKRFTTFISEKSQAVSPSRRLSRSGREQLFEGTFCIIICLNCITMGLEAHYEVQEGGVPGSLRDFLPISEHVFTFLFTVELLLRIRDLGFSKFYPTSTSNMWNFIDAVIVGFGILFTWIIPALIWLGVYADVTVARSLTALRAVRLLRLAHVVRKVEVFHEVTVIIHGLTDSLRILFWTIIVIFFITYIFAVFGLTLLSKQIFEISKGPNLSPVQRLEINELSEYLFGLGNMMSSLVQVLTLDSHSSIMRPTVKYIPWSWLYFYAYIAIAVFVLMNLVTAIIVENAVSNARNDEERQLRLRDQKKSHELFHLKALFTLMDADGDGTLSWDEFECSFSDPDICDKWRLMDFEPDECQKLFRLLDTGDGTIDTDEFFEGLSKMKGAAQSKDVFALRRQIEDLKSISGHMLSRGQSFGGTPQLSSPGLRRGVSQVEARQDGLREFSISLGGLANSSAEASTIVPQSRSPSVSSGPGLVRQTLLPTGLLTQFPTLGGKQETDYNDVIMSEMNKSQTEQSNQEVIGVSSGVPEGERVTPHAKYVLV</sequence>
<dbReference type="GO" id="GO:0005248">
    <property type="term" value="F:voltage-gated sodium channel activity"/>
    <property type="evidence" value="ECO:0007669"/>
    <property type="project" value="TreeGrafter"/>
</dbReference>
<feature type="transmembrane region" description="Helical" evidence="7">
    <location>
        <begin position="243"/>
        <end position="259"/>
    </location>
</feature>
<dbReference type="InterPro" id="IPR011992">
    <property type="entry name" value="EF-hand-dom_pair"/>
</dbReference>
<dbReference type="InterPro" id="IPR043203">
    <property type="entry name" value="VGCC_Ca_Na"/>
</dbReference>
<keyword evidence="4 7" id="KW-1133">Transmembrane helix</keyword>
<feature type="transmembrane region" description="Helical" evidence="7">
    <location>
        <begin position="280"/>
        <end position="304"/>
    </location>
</feature>
<dbReference type="SUPFAM" id="SSF81324">
    <property type="entry name" value="Voltage-gated potassium channels"/>
    <property type="match status" value="1"/>
</dbReference>
<dbReference type="InterPro" id="IPR005821">
    <property type="entry name" value="Ion_trans_dom"/>
</dbReference>
<dbReference type="InterPro" id="IPR027359">
    <property type="entry name" value="Volt_channel_dom_sf"/>
</dbReference>
<dbReference type="Pfam" id="PF13499">
    <property type="entry name" value="EF-hand_7"/>
    <property type="match status" value="1"/>
</dbReference>
<feature type="region of interest" description="Disordered" evidence="6">
    <location>
        <begin position="109"/>
        <end position="135"/>
    </location>
</feature>
<evidence type="ECO:0000256" key="1">
    <source>
        <dbReference type="ARBA" id="ARBA00004141"/>
    </source>
</evidence>
<feature type="transmembrane region" description="Helical" evidence="7">
    <location>
        <begin position="351"/>
        <end position="374"/>
    </location>
</feature>
<dbReference type="SUPFAM" id="SSF47473">
    <property type="entry name" value="EF-hand"/>
    <property type="match status" value="1"/>
</dbReference>
<name>A0A813GV26_POLGL</name>
<dbReference type="PANTHER" id="PTHR10037">
    <property type="entry name" value="VOLTAGE-GATED CATION CHANNEL CALCIUM AND SODIUM"/>
    <property type="match status" value="1"/>
</dbReference>
<gene>
    <name evidence="9" type="ORF">PGLA1383_LOCUS45997</name>
</gene>
<evidence type="ECO:0000313" key="10">
    <source>
        <dbReference type="Proteomes" id="UP000654075"/>
    </source>
</evidence>
<evidence type="ECO:0000256" key="3">
    <source>
        <dbReference type="ARBA" id="ARBA00022837"/>
    </source>
</evidence>
<protein>
    <recommendedName>
        <fullName evidence="8">EF-hand domain-containing protein</fullName>
    </recommendedName>
</protein>
<keyword evidence="2 7" id="KW-0812">Transmembrane</keyword>
<evidence type="ECO:0000259" key="8">
    <source>
        <dbReference type="PROSITE" id="PS50222"/>
    </source>
</evidence>
<evidence type="ECO:0000256" key="6">
    <source>
        <dbReference type="SAM" id="MobiDB-lite"/>
    </source>
</evidence>
<dbReference type="Proteomes" id="UP000654075">
    <property type="component" value="Unassembled WGS sequence"/>
</dbReference>
<evidence type="ECO:0000256" key="4">
    <source>
        <dbReference type="ARBA" id="ARBA00022989"/>
    </source>
</evidence>
<dbReference type="PROSITE" id="PS00018">
    <property type="entry name" value="EF_HAND_1"/>
    <property type="match status" value="1"/>
</dbReference>
<dbReference type="OrthoDB" id="416585at2759"/>
<dbReference type="InterPro" id="IPR018247">
    <property type="entry name" value="EF_Hand_1_Ca_BS"/>
</dbReference>
<dbReference type="SMART" id="SM00054">
    <property type="entry name" value="EFh"/>
    <property type="match status" value="2"/>
</dbReference>
<organism evidence="9 10">
    <name type="scientific">Polarella glacialis</name>
    <name type="common">Dinoflagellate</name>
    <dbReference type="NCBI Taxonomy" id="89957"/>
    <lineage>
        <taxon>Eukaryota</taxon>
        <taxon>Sar</taxon>
        <taxon>Alveolata</taxon>
        <taxon>Dinophyceae</taxon>
        <taxon>Suessiales</taxon>
        <taxon>Suessiaceae</taxon>
        <taxon>Polarella</taxon>
    </lineage>
</organism>
<feature type="region of interest" description="Disordered" evidence="6">
    <location>
        <begin position="586"/>
        <end position="608"/>
    </location>
</feature>
<comment type="caution">
    <text evidence="9">The sequence shown here is derived from an EMBL/GenBank/DDBJ whole genome shotgun (WGS) entry which is preliminary data.</text>
</comment>
<dbReference type="PANTHER" id="PTHR10037:SF62">
    <property type="entry name" value="SODIUM CHANNEL PROTEIN 60E"/>
    <property type="match status" value="1"/>
</dbReference>
<feature type="domain" description="EF-hand" evidence="8">
    <location>
        <begin position="526"/>
        <end position="560"/>
    </location>
</feature>
<dbReference type="EMBL" id="CAJNNV010029656">
    <property type="protein sequence ID" value="CAE8629546.1"/>
    <property type="molecule type" value="Genomic_DNA"/>
</dbReference>
<feature type="domain" description="EF-hand" evidence="8">
    <location>
        <begin position="483"/>
        <end position="518"/>
    </location>
</feature>
<dbReference type="GO" id="GO:0005509">
    <property type="term" value="F:calcium ion binding"/>
    <property type="evidence" value="ECO:0007669"/>
    <property type="project" value="InterPro"/>
</dbReference>
<evidence type="ECO:0000313" key="9">
    <source>
        <dbReference type="EMBL" id="CAE8629546.1"/>
    </source>
</evidence>